<organism evidence="1">
    <name type="scientific">termite gut metagenome</name>
    <dbReference type="NCBI Taxonomy" id="433724"/>
    <lineage>
        <taxon>unclassified sequences</taxon>
        <taxon>metagenomes</taxon>
        <taxon>organismal metagenomes</taxon>
    </lineage>
</organism>
<comment type="caution">
    <text evidence="1">The sequence shown here is derived from an EMBL/GenBank/DDBJ whole genome shotgun (WGS) entry which is preliminary data.</text>
</comment>
<gene>
    <name evidence="1" type="ORF">EZS27_041162</name>
</gene>
<proteinExistence type="predicted"/>
<feature type="non-terminal residue" evidence="1">
    <location>
        <position position="1"/>
    </location>
</feature>
<dbReference type="InterPro" id="IPR029062">
    <property type="entry name" value="Class_I_gatase-like"/>
</dbReference>
<dbReference type="SUPFAM" id="SSF52317">
    <property type="entry name" value="Class I glutamine amidotransferase-like"/>
    <property type="match status" value="1"/>
</dbReference>
<name>A0A5J4PF97_9ZZZZ</name>
<dbReference type="EMBL" id="SNRY01009360">
    <property type="protein sequence ID" value="KAA6307173.1"/>
    <property type="molecule type" value="Genomic_DNA"/>
</dbReference>
<dbReference type="AlphaFoldDB" id="A0A5J4PF97"/>
<reference evidence="1" key="1">
    <citation type="submission" date="2019-03" db="EMBL/GenBank/DDBJ databases">
        <title>Single cell metagenomics reveals metabolic interactions within the superorganism composed of flagellate Streblomastix strix and complex community of Bacteroidetes bacteria on its surface.</title>
        <authorList>
            <person name="Treitli S.C."/>
            <person name="Kolisko M."/>
            <person name="Husnik F."/>
            <person name="Keeling P."/>
            <person name="Hampl V."/>
        </authorList>
    </citation>
    <scope>NUCLEOTIDE SEQUENCE</scope>
    <source>
        <strain evidence="1">STM</strain>
    </source>
</reference>
<sequence length="53" mass="6043">KENTLFKDIKENTQVWMSHGDTITDIPENFISIAATDKVTIATYNGRRSTTIR</sequence>
<accession>A0A5J4PF97</accession>
<dbReference type="Gene3D" id="3.40.50.880">
    <property type="match status" value="1"/>
</dbReference>
<evidence type="ECO:0000313" key="1">
    <source>
        <dbReference type="EMBL" id="KAA6307173.1"/>
    </source>
</evidence>
<protein>
    <submittedName>
        <fullName evidence="1">Uncharacterized protein</fullName>
    </submittedName>
</protein>